<dbReference type="InterPro" id="IPR033705">
    <property type="entry name" value="Anticodon_Ia_Val"/>
</dbReference>
<evidence type="ECO:0000256" key="3">
    <source>
        <dbReference type="ARBA" id="ARBA00022741"/>
    </source>
</evidence>
<evidence type="ECO:0000259" key="11">
    <source>
        <dbReference type="Pfam" id="PF10458"/>
    </source>
</evidence>
<comment type="subunit">
    <text evidence="8">Monomer.</text>
</comment>
<keyword evidence="6 8" id="KW-0030">Aminoacyl-tRNA synthetase</keyword>
<keyword evidence="3 8" id="KW-0547">Nucleotide-binding</keyword>
<dbReference type="CDD" id="cd00817">
    <property type="entry name" value="ValRS_core"/>
    <property type="match status" value="1"/>
</dbReference>
<dbReference type="InterPro" id="IPR013155">
    <property type="entry name" value="M/V/L/I-tRNA-synth_anticd-bd"/>
</dbReference>
<gene>
    <name evidence="8" type="primary">valS</name>
    <name evidence="12" type="ORF">SCD90_13200</name>
</gene>
<comment type="similarity">
    <text evidence="8">Belongs to the class-I aminoacyl-tRNA synthetase family. ValS type 1 subfamily.</text>
</comment>
<dbReference type="InterPro" id="IPR014729">
    <property type="entry name" value="Rossmann-like_a/b/a_fold"/>
</dbReference>
<comment type="catalytic activity">
    <reaction evidence="7 8">
        <text>tRNA(Val) + L-valine + ATP = L-valyl-tRNA(Val) + AMP + diphosphate</text>
        <dbReference type="Rhea" id="RHEA:10704"/>
        <dbReference type="Rhea" id="RHEA-COMP:9672"/>
        <dbReference type="Rhea" id="RHEA-COMP:9708"/>
        <dbReference type="ChEBI" id="CHEBI:30616"/>
        <dbReference type="ChEBI" id="CHEBI:33019"/>
        <dbReference type="ChEBI" id="CHEBI:57762"/>
        <dbReference type="ChEBI" id="CHEBI:78442"/>
        <dbReference type="ChEBI" id="CHEBI:78537"/>
        <dbReference type="ChEBI" id="CHEBI:456215"/>
        <dbReference type="EC" id="6.1.1.9"/>
    </reaction>
</comment>
<dbReference type="RefSeq" id="WP_319845146.1">
    <property type="nucleotide sequence ID" value="NZ_JAXAFJ010000008.1"/>
</dbReference>
<evidence type="ECO:0000313" key="12">
    <source>
        <dbReference type="EMBL" id="MDX6807022.1"/>
    </source>
</evidence>
<feature type="short sequence motif" description="'HIGH' region" evidence="8">
    <location>
        <begin position="46"/>
        <end position="56"/>
    </location>
</feature>
<keyword evidence="1 8" id="KW-0963">Cytoplasm</keyword>
<dbReference type="EMBL" id="JAXAFJ010000008">
    <property type="protein sequence ID" value="MDX6807022.1"/>
    <property type="molecule type" value="Genomic_DNA"/>
</dbReference>
<evidence type="ECO:0000259" key="9">
    <source>
        <dbReference type="Pfam" id="PF00133"/>
    </source>
</evidence>
<dbReference type="SUPFAM" id="SSF50677">
    <property type="entry name" value="ValRS/IleRS/LeuRS editing domain"/>
    <property type="match status" value="1"/>
</dbReference>
<dbReference type="InterPro" id="IPR002300">
    <property type="entry name" value="aa-tRNA-synth_Ia"/>
</dbReference>
<reference evidence="12 13" key="1">
    <citation type="submission" date="2023-11" db="EMBL/GenBank/DDBJ databases">
        <authorList>
            <person name="Bao R."/>
        </authorList>
    </citation>
    <scope>NUCLEOTIDE SEQUENCE [LARGE SCALE GENOMIC DNA]</scope>
    <source>
        <strain evidence="12 13">PJ23</strain>
    </source>
</reference>
<evidence type="ECO:0000256" key="1">
    <source>
        <dbReference type="ARBA" id="ARBA00022490"/>
    </source>
</evidence>
<dbReference type="SUPFAM" id="SSF47323">
    <property type="entry name" value="Anticodon-binding domain of a subclass of class I aminoacyl-tRNA synthetases"/>
    <property type="match status" value="1"/>
</dbReference>
<comment type="domain">
    <text evidence="8">ValRS has two distinct active sites: one for aminoacylation and one for editing. The misactivated threonine is translocated from the active site to the editing site.</text>
</comment>
<sequence>MTIEKTYQPADIEPRISAAWDEAEAFRAGRPERMDAETFSIVIPPPNVTGSLHMGHALNNTLQDVLCRLQRMKGKDVLWQPGTDHAGIATQMVVERQLAERGEPSRRDLGREEFVRRVWAWKEESGGTIMRQLRRLGASCDFSRERFTMDEGLSRAVRKIFVELYNQGLIYKDKRLVNWDPKFLTAISDLEVQQVETRGNLWHLRYPVEGTNEVIIVATTRPETMLGDAAVAVHPEDERYRHLVGRHVLLPLVGRRIPIVADEYSDPEKGSGAVKITPAHDFNDFDVGRRHDLPLINIFDPEARLTLQDNDAFLEGAEPLAEVMALHGVERFAARKAVLALMEERELVEKIEPHLHMVPHGDRSNVVIEPYLTDQWYVDAATLAKPALAAVQSGRTDFIPKNWEKTYFEWLNNIQPWCISRQLWWGHQIPAWYGPDGTLFVEETEEDAMAKALAHYVTNGVLSEEVAANIAEGRDQHLYLRRDEDVLDTWFSSALWPFSTLGWPDETPEVARYYPTSVLVTGFDIIFFWVARMMMMGIHFMDEVPFKDIYIHALVRDEKGAKMSKSKGNVIDPLDLMDQYGADAVRFTLAAMAAQGRDIKLARQRIEGYRNFATKLWNAARFAEMNGCAVDTGFNPANATTTLNRWIIRETSRAIEDTEDALGAYRFNDAAGAVYRFVWSIFCDWYVELAKPVLQSETPSAERDETRATLSWCLDQSVKLLHPFMPFITEELWRVTAPPAGRESVLALAAWPEPVENDWATAEGEIGWLVDTISEVRSVRTEMNVPGSAQIPLVLVQPTDAVQSWAVRYEDALKRLARLSGVTTAPTAPAGSIQLLVRGGVLALPIADVVDLGAERARLAKELAKIVDEIEKIGRKLGNPDFLARAKEEVVDEQRERREEAELRRVRITEALEQLGGA</sequence>
<keyword evidence="4 8" id="KW-0067">ATP-binding</keyword>
<feature type="binding site" evidence="8">
    <location>
        <position position="565"/>
    </location>
    <ligand>
        <name>ATP</name>
        <dbReference type="ChEBI" id="CHEBI:30616"/>
    </ligand>
</feature>
<feature type="coiled-coil region" evidence="8">
    <location>
        <begin position="856"/>
        <end position="911"/>
    </location>
</feature>
<evidence type="ECO:0000256" key="2">
    <source>
        <dbReference type="ARBA" id="ARBA00022598"/>
    </source>
</evidence>
<dbReference type="NCBIfam" id="TIGR00422">
    <property type="entry name" value="valS"/>
    <property type="match status" value="1"/>
</dbReference>
<dbReference type="HAMAP" id="MF_02004">
    <property type="entry name" value="Val_tRNA_synth_type1"/>
    <property type="match status" value="1"/>
</dbReference>
<feature type="domain" description="Valyl-tRNA synthetase tRNA-binding arm" evidence="11">
    <location>
        <begin position="851"/>
        <end position="916"/>
    </location>
</feature>
<dbReference type="Gene3D" id="3.90.740.10">
    <property type="entry name" value="Valyl/Leucyl/Isoleucyl-tRNA synthetase, editing domain"/>
    <property type="match status" value="1"/>
</dbReference>
<evidence type="ECO:0000259" key="10">
    <source>
        <dbReference type="Pfam" id="PF08264"/>
    </source>
</evidence>
<dbReference type="InterPro" id="IPR037118">
    <property type="entry name" value="Val-tRNA_synth_C_sf"/>
</dbReference>
<dbReference type="GO" id="GO:0004832">
    <property type="term" value="F:valine-tRNA ligase activity"/>
    <property type="evidence" value="ECO:0007669"/>
    <property type="project" value="UniProtKB-EC"/>
</dbReference>
<dbReference type="PROSITE" id="PS00178">
    <property type="entry name" value="AA_TRNA_LIGASE_I"/>
    <property type="match status" value="1"/>
</dbReference>
<dbReference type="Gene3D" id="3.40.50.620">
    <property type="entry name" value="HUPs"/>
    <property type="match status" value="2"/>
</dbReference>
<proteinExistence type="inferred from homology"/>
<evidence type="ECO:0000256" key="4">
    <source>
        <dbReference type="ARBA" id="ARBA00022840"/>
    </source>
</evidence>
<dbReference type="PANTHER" id="PTHR11946">
    <property type="entry name" value="VALYL-TRNA SYNTHETASES"/>
    <property type="match status" value="1"/>
</dbReference>
<name>A0ABU4RQB2_9HYPH</name>
<evidence type="ECO:0000256" key="8">
    <source>
        <dbReference type="HAMAP-Rule" id="MF_02004"/>
    </source>
</evidence>
<dbReference type="Gene3D" id="1.10.287.380">
    <property type="entry name" value="Valyl-tRNA synthetase, C-terminal domain"/>
    <property type="match status" value="1"/>
</dbReference>
<keyword evidence="13" id="KW-1185">Reference proteome</keyword>
<dbReference type="InterPro" id="IPR001412">
    <property type="entry name" value="aa-tRNA-synth_I_CS"/>
</dbReference>
<dbReference type="NCBIfam" id="NF004349">
    <property type="entry name" value="PRK05729.1"/>
    <property type="match status" value="1"/>
</dbReference>
<dbReference type="InterPro" id="IPR019499">
    <property type="entry name" value="Val-tRNA_synth_tRNA-bd"/>
</dbReference>
<dbReference type="InterPro" id="IPR009008">
    <property type="entry name" value="Val/Leu/Ile-tRNA-synth_edit"/>
</dbReference>
<dbReference type="EC" id="6.1.1.9" evidence="8"/>
<keyword evidence="5 8" id="KW-0648">Protein biosynthesis</keyword>
<evidence type="ECO:0000256" key="6">
    <source>
        <dbReference type="ARBA" id="ARBA00023146"/>
    </source>
</evidence>
<comment type="caution">
    <text evidence="12">The sequence shown here is derived from an EMBL/GenBank/DDBJ whole genome shotgun (WGS) entry which is preliminary data.</text>
</comment>
<dbReference type="CDD" id="cd07962">
    <property type="entry name" value="Anticodon_Ia_Val"/>
    <property type="match status" value="1"/>
</dbReference>
<evidence type="ECO:0000313" key="13">
    <source>
        <dbReference type="Proteomes" id="UP001274321"/>
    </source>
</evidence>
<dbReference type="PANTHER" id="PTHR11946:SF93">
    <property type="entry name" value="VALINE--TRNA LIGASE, CHLOROPLASTIC_MITOCHONDRIAL 2"/>
    <property type="match status" value="1"/>
</dbReference>
<evidence type="ECO:0000256" key="5">
    <source>
        <dbReference type="ARBA" id="ARBA00022917"/>
    </source>
</evidence>
<feature type="short sequence motif" description="'KMSKS' region" evidence="8">
    <location>
        <begin position="562"/>
        <end position="566"/>
    </location>
</feature>
<comment type="subcellular location">
    <subcellularLocation>
        <location evidence="8">Cytoplasm</location>
    </subcellularLocation>
</comment>
<dbReference type="Pfam" id="PF10458">
    <property type="entry name" value="Val_tRNA-synt_C"/>
    <property type="match status" value="1"/>
</dbReference>
<dbReference type="SUPFAM" id="SSF52374">
    <property type="entry name" value="Nucleotidylyl transferase"/>
    <property type="match status" value="1"/>
</dbReference>
<dbReference type="Pfam" id="PF08264">
    <property type="entry name" value="Anticodon_1"/>
    <property type="match status" value="1"/>
</dbReference>
<comment type="domain">
    <text evidence="8">The C-terminal coiled-coil domain is crucial for aminoacylation activity.</text>
</comment>
<dbReference type="Pfam" id="PF00133">
    <property type="entry name" value="tRNA-synt_1"/>
    <property type="match status" value="1"/>
</dbReference>
<accession>A0ABU4RQB2</accession>
<feature type="domain" description="Methionyl/Valyl/Leucyl/Isoleucyl-tRNA synthetase anticodon-binding" evidence="10">
    <location>
        <begin position="644"/>
        <end position="793"/>
    </location>
</feature>
<organism evidence="12 13">
    <name type="scientific">Terrihabitans rhizophilus</name>
    <dbReference type="NCBI Taxonomy" id="3092662"/>
    <lineage>
        <taxon>Bacteria</taxon>
        <taxon>Pseudomonadati</taxon>
        <taxon>Pseudomonadota</taxon>
        <taxon>Alphaproteobacteria</taxon>
        <taxon>Hyphomicrobiales</taxon>
        <taxon>Terrihabitans</taxon>
    </lineage>
</organism>
<protein>
    <recommendedName>
        <fullName evidence="8">Valine--tRNA ligase</fullName>
        <ecNumber evidence="8">6.1.1.9</ecNumber>
    </recommendedName>
    <alternativeName>
        <fullName evidence="8">Valyl-tRNA synthetase</fullName>
        <shortName evidence="8">ValRS</shortName>
    </alternativeName>
</protein>
<dbReference type="Gene3D" id="1.10.730.10">
    <property type="entry name" value="Isoleucyl-tRNA Synthetase, Domain 1"/>
    <property type="match status" value="1"/>
</dbReference>
<feature type="domain" description="Aminoacyl-tRNA synthetase class Ia" evidence="9">
    <location>
        <begin position="18"/>
        <end position="601"/>
    </location>
</feature>
<dbReference type="InterPro" id="IPR010978">
    <property type="entry name" value="tRNA-bd_arm"/>
</dbReference>
<dbReference type="PRINTS" id="PR00986">
    <property type="entry name" value="TRNASYNTHVAL"/>
</dbReference>
<keyword evidence="8" id="KW-0175">Coiled coil</keyword>
<dbReference type="InterPro" id="IPR009080">
    <property type="entry name" value="tRNAsynth_Ia_anticodon-bd"/>
</dbReference>
<dbReference type="InterPro" id="IPR002303">
    <property type="entry name" value="Valyl-tRNA_ligase"/>
</dbReference>
<comment type="function">
    <text evidence="8">Catalyzes the attachment of valine to tRNA(Val). As ValRS can inadvertently accommodate and process structurally similar amino acids such as threonine, to avoid such errors, it has a 'posttransfer' editing activity that hydrolyzes mischarged Thr-tRNA(Val) in a tRNA-dependent manner.</text>
</comment>
<evidence type="ECO:0000256" key="7">
    <source>
        <dbReference type="ARBA" id="ARBA00047552"/>
    </source>
</evidence>
<dbReference type="SUPFAM" id="SSF46589">
    <property type="entry name" value="tRNA-binding arm"/>
    <property type="match status" value="1"/>
</dbReference>
<dbReference type="Proteomes" id="UP001274321">
    <property type="component" value="Unassembled WGS sequence"/>
</dbReference>
<keyword evidence="2 8" id="KW-0436">Ligase</keyword>